<gene>
    <name evidence="1" type="ORF">MU0050_000890</name>
</gene>
<keyword evidence="2" id="KW-1185">Reference proteome</keyword>
<name>A0ABN9NWI2_9MYCO</name>
<organism evidence="1 2">
    <name type="scientific">[Mycobacterium] wendilense</name>
    <dbReference type="NCBI Taxonomy" id="3064284"/>
    <lineage>
        <taxon>Bacteria</taxon>
        <taxon>Bacillati</taxon>
        <taxon>Actinomycetota</taxon>
        <taxon>Actinomycetes</taxon>
        <taxon>Mycobacteriales</taxon>
        <taxon>Mycobacteriaceae</taxon>
        <taxon>Mycolicibacter</taxon>
    </lineage>
</organism>
<protein>
    <submittedName>
        <fullName evidence="1">Uncharacterized protein</fullName>
    </submittedName>
</protein>
<evidence type="ECO:0000313" key="2">
    <source>
        <dbReference type="Proteomes" id="UP001190466"/>
    </source>
</evidence>
<evidence type="ECO:0000313" key="1">
    <source>
        <dbReference type="EMBL" id="CAJ1580190.1"/>
    </source>
</evidence>
<dbReference type="RefSeq" id="WP_316514613.1">
    <property type="nucleotide sequence ID" value="NZ_OY726395.1"/>
</dbReference>
<proteinExistence type="predicted"/>
<dbReference type="Proteomes" id="UP001190466">
    <property type="component" value="Chromosome"/>
</dbReference>
<accession>A0ABN9NWI2</accession>
<dbReference type="EMBL" id="OY726395">
    <property type="protein sequence ID" value="CAJ1580190.1"/>
    <property type="molecule type" value="Genomic_DNA"/>
</dbReference>
<reference evidence="1 2" key="1">
    <citation type="submission" date="2023-08" db="EMBL/GenBank/DDBJ databases">
        <authorList>
            <person name="Folkvardsen B D."/>
            <person name="Norman A."/>
        </authorList>
    </citation>
    <scope>NUCLEOTIDE SEQUENCE [LARGE SCALE GENOMIC DNA]</scope>
    <source>
        <strain evidence="1 2">Mu0050</strain>
    </source>
</reference>
<sequence>MTTIRGTALRYVLTYVLARNGRMTVAELVAALSRLDFSVPGRPSKTVSDALRWEVGRGRVYPRGRGVYEPGEIPRGTEYRIEKRVEALREQARILNG</sequence>